<gene>
    <name evidence="5" type="ORF">BAZ10_11735</name>
</gene>
<dbReference type="Proteomes" id="UP000190813">
    <property type="component" value="Unassembled WGS sequence"/>
</dbReference>
<comment type="caution">
    <text evidence="5">The sequence shown here is derived from an EMBL/GenBank/DDBJ whole genome shotgun (WGS) entry which is preliminary data.</text>
</comment>
<keyword evidence="3" id="KW-0804">Transcription</keyword>
<keyword evidence="2" id="KW-0238">DNA-binding</keyword>
<evidence type="ECO:0000313" key="6">
    <source>
        <dbReference type="Proteomes" id="UP000190813"/>
    </source>
</evidence>
<dbReference type="RefSeq" id="WP_078773178.1">
    <property type="nucleotide sequence ID" value="NZ_CBCSBR010000042.1"/>
</dbReference>
<dbReference type="InterPro" id="IPR002577">
    <property type="entry name" value="HTH_HxlR"/>
</dbReference>
<evidence type="ECO:0000256" key="3">
    <source>
        <dbReference type="ARBA" id="ARBA00023163"/>
    </source>
</evidence>
<keyword evidence="1" id="KW-0805">Transcription regulation</keyword>
<evidence type="ECO:0000256" key="1">
    <source>
        <dbReference type="ARBA" id="ARBA00023015"/>
    </source>
</evidence>
<dbReference type="PANTHER" id="PTHR33204">
    <property type="entry name" value="TRANSCRIPTIONAL REGULATOR, MARR FAMILY"/>
    <property type="match status" value="1"/>
</dbReference>
<dbReference type="AlphaFoldDB" id="A0A1T3M9J0"/>
<sequence length="121" mass="14121">MKKQRTELGPDCKMHLRGVEDTVYLLGGKWKTIIISHLYFAGKMRFMDLKRQLEKVAAKTLSKELKELEMNNLVTRTQNNTMPVTVDYELTDFGKSLHDVIDTMSKWGINYRNELLRNGNK</sequence>
<dbReference type="GO" id="GO:0003677">
    <property type="term" value="F:DNA binding"/>
    <property type="evidence" value="ECO:0007669"/>
    <property type="project" value="UniProtKB-KW"/>
</dbReference>
<protein>
    <submittedName>
        <fullName evidence="5">HxlR family transcriptional regulator</fullName>
    </submittedName>
</protein>
<dbReference type="InterPro" id="IPR036388">
    <property type="entry name" value="WH-like_DNA-bd_sf"/>
</dbReference>
<dbReference type="PROSITE" id="PS51118">
    <property type="entry name" value="HTH_HXLR"/>
    <property type="match status" value="1"/>
</dbReference>
<name>A0A1T3M9J0_9FLAO</name>
<dbReference type="InterPro" id="IPR036390">
    <property type="entry name" value="WH_DNA-bd_sf"/>
</dbReference>
<keyword evidence="6" id="KW-1185">Reference proteome</keyword>
<feature type="domain" description="HTH hxlR-type" evidence="4">
    <location>
        <begin position="12"/>
        <end position="116"/>
    </location>
</feature>
<proteinExistence type="predicted"/>
<dbReference type="Pfam" id="PF01638">
    <property type="entry name" value="HxlR"/>
    <property type="match status" value="1"/>
</dbReference>
<accession>A0A1T3M9J0</accession>
<dbReference type="EMBL" id="MAHX01000021">
    <property type="protein sequence ID" value="OPC61129.1"/>
    <property type="molecule type" value="Genomic_DNA"/>
</dbReference>
<evidence type="ECO:0000256" key="2">
    <source>
        <dbReference type="ARBA" id="ARBA00023125"/>
    </source>
</evidence>
<dbReference type="Gene3D" id="1.10.10.10">
    <property type="entry name" value="Winged helix-like DNA-binding domain superfamily/Winged helix DNA-binding domain"/>
    <property type="match status" value="1"/>
</dbReference>
<evidence type="ECO:0000259" key="4">
    <source>
        <dbReference type="PROSITE" id="PS51118"/>
    </source>
</evidence>
<evidence type="ECO:0000313" key="5">
    <source>
        <dbReference type="EMBL" id="OPC61129.1"/>
    </source>
</evidence>
<dbReference type="SUPFAM" id="SSF46785">
    <property type="entry name" value="Winged helix' DNA-binding domain"/>
    <property type="match status" value="1"/>
</dbReference>
<reference evidence="5 6" key="1">
    <citation type="submission" date="2016-06" db="EMBL/GenBank/DDBJ databases">
        <title>Revisiting the taxonomy of the Elizabethkingia Genus based on Whole-Genome Sequencing, Optical Mapping, and MALDI-TOF.</title>
        <authorList>
            <person name="Nicholson A.C."/>
        </authorList>
    </citation>
    <scope>NUCLEOTIDE SEQUENCE [LARGE SCALE GENOMIC DNA]</scope>
    <source>
        <strain evidence="5 6">G4070</strain>
    </source>
</reference>
<organism evidence="5 6">
    <name type="scientific">Elizabethkingia occulta</name>
    <dbReference type="NCBI Taxonomy" id="1867263"/>
    <lineage>
        <taxon>Bacteria</taxon>
        <taxon>Pseudomonadati</taxon>
        <taxon>Bacteroidota</taxon>
        <taxon>Flavobacteriia</taxon>
        <taxon>Flavobacteriales</taxon>
        <taxon>Weeksellaceae</taxon>
        <taxon>Elizabethkingia</taxon>
    </lineage>
</organism>